<keyword evidence="5" id="KW-1185">Reference proteome</keyword>
<evidence type="ECO:0000313" key="5">
    <source>
        <dbReference type="Proteomes" id="UP000247591"/>
    </source>
</evidence>
<reference evidence="4 5" key="1">
    <citation type="submission" date="2018-06" db="EMBL/GenBank/DDBJ databases">
        <title>Genomic Encyclopedia of Type Strains, Phase IV (KMG-IV): sequencing the most valuable type-strain genomes for metagenomic binning, comparative biology and taxonomic classification.</title>
        <authorList>
            <person name="Goeker M."/>
        </authorList>
    </citation>
    <scope>NUCLEOTIDE SEQUENCE [LARGE SCALE GENOMIC DNA]</scope>
    <source>
        <strain evidence="4 5">DSM 45521</strain>
    </source>
</reference>
<dbReference type="InterPro" id="IPR000415">
    <property type="entry name" value="Nitroreductase-like"/>
</dbReference>
<evidence type="ECO:0000313" key="4">
    <source>
        <dbReference type="EMBL" id="PYE16455.1"/>
    </source>
</evidence>
<dbReference type="PANTHER" id="PTHR43673">
    <property type="entry name" value="NAD(P)H NITROREDUCTASE YDGI-RELATED"/>
    <property type="match status" value="1"/>
</dbReference>
<comment type="caution">
    <text evidence="4">The sequence shown here is derived from an EMBL/GenBank/DDBJ whole genome shotgun (WGS) entry which is preliminary data.</text>
</comment>
<evidence type="ECO:0000259" key="3">
    <source>
        <dbReference type="Pfam" id="PF00881"/>
    </source>
</evidence>
<feature type="domain" description="Nitroreductase" evidence="3">
    <location>
        <begin position="8"/>
        <end position="150"/>
    </location>
</feature>
<dbReference type="Gene3D" id="3.40.109.10">
    <property type="entry name" value="NADH Oxidase"/>
    <property type="match status" value="1"/>
</dbReference>
<evidence type="ECO:0000256" key="2">
    <source>
        <dbReference type="ARBA" id="ARBA00023002"/>
    </source>
</evidence>
<comment type="similarity">
    <text evidence="1">Belongs to the nitroreductase family.</text>
</comment>
<dbReference type="PANTHER" id="PTHR43673:SF10">
    <property type="entry name" value="NADH DEHYDROGENASE_NAD(P)H NITROREDUCTASE XCC3605-RELATED"/>
    <property type="match status" value="1"/>
</dbReference>
<proteinExistence type="inferred from homology"/>
<dbReference type="SUPFAM" id="SSF55469">
    <property type="entry name" value="FMN-dependent nitroreductase-like"/>
    <property type="match status" value="1"/>
</dbReference>
<dbReference type="GO" id="GO:0016491">
    <property type="term" value="F:oxidoreductase activity"/>
    <property type="evidence" value="ECO:0007669"/>
    <property type="project" value="UniProtKB-KW"/>
</dbReference>
<dbReference type="Pfam" id="PF00881">
    <property type="entry name" value="Nitroreductase"/>
    <property type="match status" value="1"/>
</dbReference>
<dbReference type="RefSeq" id="WP_425451284.1">
    <property type="nucleotide sequence ID" value="NZ_QJSP01000008.1"/>
</dbReference>
<name>A0A318RLN5_WILLI</name>
<sequence length="200" mass="21288">MTLHPLLAGRWSARGYDPAAEIAPEQLEAILEAGRWAPTGGGVQPVRYLVGLRGDATFTGIVDGLKRGNQSWTPAAAALVVLCTTDQPDEPKMHDYGAVDVGLAAGQMIIQAQAEGWNAHPIGGFRTELLTERFNIPAGTRPLLTLAIGRIADALTVDPDIAERDRRPRTRLPLAEVTYADTWGTPLGSGGTFGLPEVAE</sequence>
<dbReference type="AlphaFoldDB" id="A0A318RLN5"/>
<keyword evidence="2" id="KW-0560">Oxidoreductase</keyword>
<accession>A0A318RLN5</accession>
<dbReference type="Proteomes" id="UP000247591">
    <property type="component" value="Unassembled WGS sequence"/>
</dbReference>
<gene>
    <name evidence="4" type="ORF">DFR67_108206</name>
</gene>
<protein>
    <submittedName>
        <fullName evidence="4">Nitroreductase</fullName>
    </submittedName>
</protein>
<organism evidence="4 5">
    <name type="scientific">Williamsia limnetica</name>
    <dbReference type="NCBI Taxonomy" id="882452"/>
    <lineage>
        <taxon>Bacteria</taxon>
        <taxon>Bacillati</taxon>
        <taxon>Actinomycetota</taxon>
        <taxon>Actinomycetes</taxon>
        <taxon>Mycobacteriales</taxon>
        <taxon>Nocardiaceae</taxon>
        <taxon>Williamsia</taxon>
    </lineage>
</organism>
<dbReference type="InterPro" id="IPR029479">
    <property type="entry name" value="Nitroreductase"/>
</dbReference>
<dbReference type="EMBL" id="QJSP01000008">
    <property type="protein sequence ID" value="PYE16455.1"/>
    <property type="molecule type" value="Genomic_DNA"/>
</dbReference>
<evidence type="ECO:0000256" key="1">
    <source>
        <dbReference type="ARBA" id="ARBA00007118"/>
    </source>
</evidence>